<dbReference type="AlphaFoldDB" id="A0AAU7QEB1"/>
<feature type="transmembrane region" description="Helical" evidence="6">
    <location>
        <begin position="77"/>
        <end position="100"/>
    </location>
</feature>
<reference evidence="7" key="1">
    <citation type="submission" date="2024-06" db="EMBL/GenBank/DDBJ databases">
        <authorList>
            <person name="Coelho C."/>
            <person name="Bento M."/>
            <person name="Garcia E."/>
            <person name="Camelo A."/>
            <person name="Brandao I."/>
            <person name="Espirito Santo C."/>
            <person name="Trovao J."/>
            <person name="Verissimo A."/>
            <person name="Costa J."/>
            <person name="Tiago I."/>
        </authorList>
    </citation>
    <scope>NUCLEOTIDE SEQUENCE</scope>
    <source>
        <strain evidence="7">KWT182</strain>
    </source>
</reference>
<comment type="subcellular location">
    <subcellularLocation>
        <location evidence="1">Cell inner membrane</location>
        <topology evidence="1">Multi-pass membrane protein</topology>
    </subcellularLocation>
</comment>
<evidence type="ECO:0000256" key="1">
    <source>
        <dbReference type="ARBA" id="ARBA00004429"/>
    </source>
</evidence>
<keyword evidence="3 6" id="KW-0812">Transmembrane</keyword>
<keyword evidence="4 6" id="KW-1133">Transmembrane helix</keyword>
<evidence type="ECO:0000256" key="2">
    <source>
        <dbReference type="ARBA" id="ARBA00022475"/>
    </source>
</evidence>
<keyword evidence="2" id="KW-1003">Cell membrane</keyword>
<dbReference type="GO" id="GO:0005886">
    <property type="term" value="C:plasma membrane"/>
    <property type="evidence" value="ECO:0007669"/>
    <property type="project" value="UniProtKB-SubCell"/>
</dbReference>
<sequence>MNVLYKYRYLPLLLPLAALAYADSGYAWRVATTALIFILLAASANLLTGVSGLMSLGHGAIYGLGAYASALLSTRCGLGAGFALPLAGVAAALIGFVITLPTLRLVSIYFAVATLGIGEIIYVTLLNWVEVTRGPMGITDIPALGAAVRPPSFGKPWPSPWHAFI</sequence>
<dbReference type="PANTHER" id="PTHR30482">
    <property type="entry name" value="HIGH-AFFINITY BRANCHED-CHAIN AMINO ACID TRANSPORT SYSTEM PERMEASE"/>
    <property type="match status" value="1"/>
</dbReference>
<accession>A0AAU7QEB1</accession>
<dbReference type="GO" id="GO:0015658">
    <property type="term" value="F:branched-chain amino acid transmembrane transporter activity"/>
    <property type="evidence" value="ECO:0007669"/>
    <property type="project" value="InterPro"/>
</dbReference>
<name>A0AAU7QEB1_9GAMM</name>
<dbReference type="CDD" id="cd06581">
    <property type="entry name" value="TM_PBP1_LivM_like"/>
    <property type="match status" value="1"/>
</dbReference>
<evidence type="ECO:0000313" key="7">
    <source>
        <dbReference type="EMBL" id="XBS71248.1"/>
    </source>
</evidence>
<evidence type="ECO:0000256" key="6">
    <source>
        <dbReference type="SAM" id="Phobius"/>
    </source>
</evidence>
<dbReference type="Pfam" id="PF02653">
    <property type="entry name" value="BPD_transp_2"/>
    <property type="match status" value="1"/>
</dbReference>
<organism evidence="7">
    <name type="scientific">Acerihabitans sp. KWT182</name>
    <dbReference type="NCBI Taxonomy" id="3157919"/>
    <lineage>
        <taxon>Bacteria</taxon>
        <taxon>Pseudomonadati</taxon>
        <taxon>Pseudomonadota</taxon>
        <taxon>Gammaproteobacteria</taxon>
        <taxon>Enterobacterales</taxon>
        <taxon>Pectobacteriaceae</taxon>
        <taxon>Acerihabitans</taxon>
    </lineage>
</organism>
<evidence type="ECO:0000256" key="4">
    <source>
        <dbReference type="ARBA" id="ARBA00022989"/>
    </source>
</evidence>
<keyword evidence="5 6" id="KW-0472">Membrane</keyword>
<feature type="transmembrane region" description="Helical" evidence="6">
    <location>
        <begin position="32"/>
        <end position="56"/>
    </location>
</feature>
<evidence type="ECO:0000256" key="3">
    <source>
        <dbReference type="ARBA" id="ARBA00022692"/>
    </source>
</evidence>
<dbReference type="PANTHER" id="PTHR30482:SF10">
    <property type="entry name" value="HIGH-AFFINITY BRANCHED-CHAIN AMINO ACID TRANSPORT PROTEIN BRAE"/>
    <property type="match status" value="1"/>
</dbReference>
<proteinExistence type="predicted"/>
<gene>
    <name evidence="7" type="ORF">ABK905_10035</name>
</gene>
<feature type="transmembrane region" description="Helical" evidence="6">
    <location>
        <begin position="106"/>
        <end position="129"/>
    </location>
</feature>
<evidence type="ECO:0000256" key="5">
    <source>
        <dbReference type="ARBA" id="ARBA00023136"/>
    </source>
</evidence>
<dbReference type="InterPro" id="IPR043428">
    <property type="entry name" value="LivM-like"/>
</dbReference>
<dbReference type="InterPro" id="IPR001851">
    <property type="entry name" value="ABC_transp_permease"/>
</dbReference>
<dbReference type="EMBL" id="CP157947">
    <property type="protein sequence ID" value="XBS71248.1"/>
    <property type="molecule type" value="Genomic_DNA"/>
</dbReference>
<protein>
    <submittedName>
        <fullName evidence="7">Branched-chain amino acid ABC transporter permease</fullName>
    </submittedName>
</protein>